<protein>
    <submittedName>
        <fullName evidence="1">Uncharacterized protein</fullName>
    </submittedName>
</protein>
<evidence type="ECO:0000313" key="1">
    <source>
        <dbReference type="EMBL" id="KAK8201978.1"/>
    </source>
</evidence>
<gene>
    <name evidence="1" type="ORF">M8818_005503</name>
</gene>
<evidence type="ECO:0000313" key="2">
    <source>
        <dbReference type="Proteomes" id="UP001320706"/>
    </source>
</evidence>
<accession>A0ACC3SCI7</accession>
<name>A0ACC3SCI7_9PEZI</name>
<proteinExistence type="predicted"/>
<sequence length="420" mass="45052">MASLGPLPESMGLLLANYTPEQIRDFCDAMMEMHAATAHAPHAVVAGASLRRKKRTKKATTAGVSKMSSAPGAPGPPGPPGNGGQLNKPTRPLNSWMAFRSYYAPLFKTFQQKDISGLLNPLWKADPFQAKWSILAKAYSIIREHKSKAAAPLDVFLALTCPYIGIINRSEYLTVMGWEVVDDGGVRLERRFVPDIASFPDTILTTNSSAVDVVAFCYHSKYVTDDGTIAAGRNDAASLTMAAQPNPGVITPTISPDAAMDLHAAASPDFSPAASHQTQDEVDEADDVYDALIAALPTPRPPQGPASVPRRQYVANAGDEALAAALNKALSEDNEIFAGNTINMMNAVHELSHSGFEFPYDEEFAPQNASPLSFQPSNMDRGNAVSASNMGTYLAPSSNENIDDFDINAFLSNDIFDLSK</sequence>
<organism evidence="1 2">
    <name type="scientific">Zalaria obscura</name>
    <dbReference type="NCBI Taxonomy" id="2024903"/>
    <lineage>
        <taxon>Eukaryota</taxon>
        <taxon>Fungi</taxon>
        <taxon>Dikarya</taxon>
        <taxon>Ascomycota</taxon>
        <taxon>Pezizomycotina</taxon>
        <taxon>Dothideomycetes</taxon>
        <taxon>Dothideomycetidae</taxon>
        <taxon>Dothideales</taxon>
        <taxon>Zalariaceae</taxon>
        <taxon>Zalaria</taxon>
    </lineage>
</organism>
<reference evidence="1" key="1">
    <citation type="submission" date="2024-02" db="EMBL/GenBank/DDBJ databases">
        <title>Metagenome Assembled Genome of Zalaria obscura JY119.</title>
        <authorList>
            <person name="Vighnesh L."/>
            <person name="Jagadeeshwari U."/>
            <person name="Venkata Ramana C."/>
            <person name="Sasikala C."/>
        </authorList>
    </citation>
    <scope>NUCLEOTIDE SEQUENCE</scope>
    <source>
        <strain evidence="1">JY119</strain>
    </source>
</reference>
<dbReference type="EMBL" id="JAMKPW020000033">
    <property type="protein sequence ID" value="KAK8201978.1"/>
    <property type="molecule type" value="Genomic_DNA"/>
</dbReference>
<comment type="caution">
    <text evidence="1">The sequence shown here is derived from an EMBL/GenBank/DDBJ whole genome shotgun (WGS) entry which is preliminary data.</text>
</comment>
<dbReference type="Proteomes" id="UP001320706">
    <property type="component" value="Unassembled WGS sequence"/>
</dbReference>
<keyword evidence="2" id="KW-1185">Reference proteome</keyword>